<feature type="compositionally biased region" description="Low complexity" evidence="1">
    <location>
        <begin position="251"/>
        <end position="273"/>
    </location>
</feature>
<feature type="compositionally biased region" description="Low complexity" evidence="1">
    <location>
        <begin position="228"/>
        <end position="238"/>
    </location>
</feature>
<dbReference type="AlphaFoldDB" id="A0A8H7MHH3"/>
<feature type="region of interest" description="Disordered" evidence="1">
    <location>
        <begin position="616"/>
        <end position="659"/>
    </location>
</feature>
<dbReference type="EMBL" id="RZGK01000012">
    <property type="protein sequence ID" value="KAF9695168.1"/>
    <property type="molecule type" value="Genomic_DNA"/>
</dbReference>
<evidence type="ECO:0008006" key="4">
    <source>
        <dbReference type="Google" id="ProtNLM"/>
    </source>
</evidence>
<evidence type="ECO:0000313" key="3">
    <source>
        <dbReference type="Proteomes" id="UP000651452"/>
    </source>
</evidence>
<reference evidence="2" key="2">
    <citation type="submission" date="2020-09" db="EMBL/GenBank/DDBJ databases">
        <title>Reference genome assembly for Australian Ascochyta lentis isolate Al4.</title>
        <authorList>
            <person name="Lee R.C."/>
            <person name="Farfan-Caceres L.M."/>
            <person name="Debler J.W."/>
            <person name="Williams A.H."/>
            <person name="Henares B.M."/>
        </authorList>
    </citation>
    <scope>NUCLEOTIDE SEQUENCE</scope>
    <source>
        <strain evidence="2">Al4</strain>
    </source>
</reference>
<comment type="caution">
    <text evidence="2">The sequence shown here is derived from an EMBL/GenBank/DDBJ whole genome shotgun (WGS) entry which is preliminary data.</text>
</comment>
<evidence type="ECO:0000256" key="1">
    <source>
        <dbReference type="SAM" id="MobiDB-lite"/>
    </source>
</evidence>
<feature type="region of interest" description="Disordered" evidence="1">
    <location>
        <begin position="164"/>
        <end position="362"/>
    </location>
</feature>
<gene>
    <name evidence="2" type="ORF">EKO04_006929</name>
</gene>
<dbReference type="OrthoDB" id="5404564at2759"/>
<keyword evidence="3" id="KW-1185">Reference proteome</keyword>
<name>A0A8H7MHH3_9PLEO</name>
<evidence type="ECO:0000313" key="2">
    <source>
        <dbReference type="EMBL" id="KAF9695168.1"/>
    </source>
</evidence>
<reference evidence="2" key="1">
    <citation type="submission" date="2018-12" db="EMBL/GenBank/DDBJ databases">
        <authorList>
            <person name="Syme R.A."/>
            <person name="Farfan-Caceres L."/>
            <person name="Lichtenzveig J."/>
        </authorList>
    </citation>
    <scope>NUCLEOTIDE SEQUENCE</scope>
    <source>
        <strain evidence="2">Al4</strain>
    </source>
</reference>
<protein>
    <recommendedName>
        <fullName evidence="4">Fungal N-terminal domain-containing protein</fullName>
    </recommendedName>
</protein>
<proteinExistence type="predicted"/>
<accession>A0A8H7MHH3</accession>
<organism evidence="2 3">
    <name type="scientific">Ascochyta lentis</name>
    <dbReference type="NCBI Taxonomy" id="205686"/>
    <lineage>
        <taxon>Eukaryota</taxon>
        <taxon>Fungi</taxon>
        <taxon>Dikarya</taxon>
        <taxon>Ascomycota</taxon>
        <taxon>Pezizomycotina</taxon>
        <taxon>Dothideomycetes</taxon>
        <taxon>Pleosporomycetidae</taxon>
        <taxon>Pleosporales</taxon>
        <taxon>Pleosporineae</taxon>
        <taxon>Didymellaceae</taxon>
        <taxon>Ascochyta</taxon>
    </lineage>
</organism>
<feature type="compositionally biased region" description="Low complexity" evidence="1">
    <location>
        <begin position="637"/>
        <end position="646"/>
    </location>
</feature>
<feature type="compositionally biased region" description="Polar residues" evidence="1">
    <location>
        <begin position="322"/>
        <end position="338"/>
    </location>
</feature>
<sequence length="705" mass="77261">MAVPNVGDILMLSQVAWKIGRAFTAGREEAPAELHAVETDITGLSHALKQLAETLHADANSSLISQSDRRVQQGVAIITSTCQRTVHDLDSLLDRYQTIRKHRTVGGFAIERSWSDLVLAHTSLEQLENVVTPMAKRFDSMCLDDELDEISRFVQELAIANNTTRAPPVPLRNPARSPVAEIPTPLNSTLVPLSPPALLPRRVNVTSSQRQRSVSTESVTSQPINKDVSSVSGYTVTTPPTPPRKRVSEFSFGGSSARDSTSSYASSISSGPSRNSLNSRHALVAVSESPPLPKTPELGEPMQAKTNSSSLLPPPALRPSSTHSAQTADRKQSSSTLSPFPARKDSITKLHRSSTTASQKSTFEKEAFRNSAVLCDVRGRIVEYAQLTVPDPNCPSDFADIEMVEACDSCRITVVRKRITDPVTKNVRVVTSIWALSDDNNVRVELKMEDDEMYIPYSSYFSPAKVSMTVPCELKFHDVRYGNRLVKAARTSWVNYVFEDAQAAALFQNEIMGRTLLATFRTAKTMRIHEGALASFAYAEQMCALENLRVWEDTDTGAIIGLIHFSASFRAGYLAFYLNSSTHPVKVQDVSGKEVKVKGLRVPIAEAGRAMRKDSVVDDAETITEASEADRRREDSSGASEASGGDLAKKSKSKGKTADVDRKKVISGAKIEFATEMEKREFLDLVAEYQRPGRLCELPDLLGVN</sequence>
<dbReference type="Proteomes" id="UP000651452">
    <property type="component" value="Unassembled WGS sequence"/>
</dbReference>
<feature type="compositionally biased region" description="Polar residues" evidence="1">
    <location>
        <begin position="204"/>
        <end position="224"/>
    </location>
</feature>